<protein>
    <submittedName>
        <fullName evidence="2">Uncharacterized protein</fullName>
    </submittedName>
</protein>
<comment type="caution">
    <text evidence="2">The sequence shown here is derived from an EMBL/GenBank/DDBJ whole genome shotgun (WGS) entry which is preliminary data.</text>
</comment>
<keyword evidence="1" id="KW-0472">Membrane</keyword>
<dbReference type="Proteomes" id="UP001237448">
    <property type="component" value="Unassembled WGS sequence"/>
</dbReference>
<dbReference type="RefSeq" id="WP_307423133.1">
    <property type="nucleotide sequence ID" value="NZ_JAUSVK010000001.1"/>
</dbReference>
<gene>
    <name evidence="2" type="ORF">J3R73_000993</name>
</gene>
<dbReference type="EMBL" id="JAUSVK010000001">
    <property type="protein sequence ID" value="MDQ0391201.1"/>
    <property type="molecule type" value="Genomic_DNA"/>
</dbReference>
<sequence length="80" mass="8716">MNRLLRILIVVVVAFIAVIGGRWYAYVTNTTDPFDEVGIELNSRMPGPLNAWGCSRLKETFGNKTLPPYGCAAGGGTAWK</sequence>
<proteinExistence type="predicted"/>
<keyword evidence="3" id="KW-1185">Reference proteome</keyword>
<evidence type="ECO:0000313" key="3">
    <source>
        <dbReference type="Proteomes" id="UP001237448"/>
    </source>
</evidence>
<reference evidence="2 3" key="1">
    <citation type="submission" date="2023-07" db="EMBL/GenBank/DDBJ databases">
        <title>Genomic Encyclopedia of Type Strains, Phase IV (KMG-IV): sequencing the most valuable type-strain genomes for metagenomic binning, comparative biology and taxonomic classification.</title>
        <authorList>
            <person name="Goeker M."/>
        </authorList>
    </citation>
    <scope>NUCLEOTIDE SEQUENCE [LARGE SCALE GENOMIC DNA]</scope>
    <source>
        <strain evidence="2 3">DSM 5896</strain>
    </source>
</reference>
<name>A0ABU0F9U4_9HYPH</name>
<feature type="transmembrane region" description="Helical" evidence="1">
    <location>
        <begin position="7"/>
        <end position="25"/>
    </location>
</feature>
<evidence type="ECO:0000313" key="2">
    <source>
        <dbReference type="EMBL" id="MDQ0391201.1"/>
    </source>
</evidence>
<keyword evidence="1" id="KW-0812">Transmembrane</keyword>
<keyword evidence="1" id="KW-1133">Transmembrane helix</keyword>
<organism evidence="2 3">
    <name type="scientific">Labrys monachus</name>
    <dbReference type="NCBI Taxonomy" id="217067"/>
    <lineage>
        <taxon>Bacteria</taxon>
        <taxon>Pseudomonadati</taxon>
        <taxon>Pseudomonadota</taxon>
        <taxon>Alphaproteobacteria</taxon>
        <taxon>Hyphomicrobiales</taxon>
        <taxon>Xanthobacteraceae</taxon>
        <taxon>Labrys</taxon>
    </lineage>
</organism>
<evidence type="ECO:0000256" key="1">
    <source>
        <dbReference type="SAM" id="Phobius"/>
    </source>
</evidence>
<accession>A0ABU0F9U4</accession>